<accession>A0A227JIQ5</accession>
<sequence length="112" mass="13124">MKVKLIDKYNHTQIFSYESFKQIYRIDFDNAIELALEDFDPDQIAKNQPEIMAQTLNLTFDVVDDCGVLAQYEAHFYNAKSSSITFSYDDEKSQLSALADEYKQVKMYIRLK</sequence>
<name>A0A227JIQ5_VIBPH</name>
<reference evidence="1 2" key="1">
    <citation type="journal article" date="2017" name="Appl. Environ. Microbiol.">
        <title>Parallel evolution of two clades of a major Atlantic endemic Vibrio parahaemolyticus pathogen lineage by independent acquisition of related pathogenicity islands.</title>
        <authorList>
            <person name="Xu F."/>
            <person name="Gonzalez-Escalona N."/>
            <person name="Drees K.P."/>
            <person name="Sebra R.P."/>
            <person name="Cooper V.S."/>
            <person name="Jones S.H."/>
            <person name="Whistler C.A."/>
        </authorList>
    </citation>
    <scope>NUCLEOTIDE SEQUENCE [LARGE SCALE GENOMIC DNA]</scope>
    <source>
        <strain evidence="1 2">MAVP-3</strain>
    </source>
</reference>
<gene>
    <name evidence="1" type="ORF">CA163_00290</name>
</gene>
<organism evidence="1 2">
    <name type="scientific">Vibrio parahaemolyticus</name>
    <dbReference type="NCBI Taxonomy" id="670"/>
    <lineage>
        <taxon>Bacteria</taxon>
        <taxon>Pseudomonadati</taxon>
        <taxon>Pseudomonadota</taxon>
        <taxon>Gammaproteobacteria</taxon>
        <taxon>Vibrionales</taxon>
        <taxon>Vibrionaceae</taxon>
        <taxon>Vibrio</taxon>
    </lineage>
</organism>
<dbReference type="AlphaFoldDB" id="A0A227JIQ5"/>
<proteinExistence type="predicted"/>
<evidence type="ECO:0000313" key="2">
    <source>
        <dbReference type="Proteomes" id="UP000214596"/>
    </source>
</evidence>
<evidence type="ECO:0000313" key="1">
    <source>
        <dbReference type="EMBL" id="OXE34838.1"/>
    </source>
</evidence>
<dbReference type="EMBL" id="NIXT01000004">
    <property type="protein sequence ID" value="OXE34838.1"/>
    <property type="molecule type" value="Genomic_DNA"/>
</dbReference>
<protein>
    <submittedName>
        <fullName evidence="1">Uncharacterized protein</fullName>
    </submittedName>
</protein>
<dbReference type="RefSeq" id="WP_031841202.1">
    <property type="nucleotide sequence ID" value="NZ_CANUIC010000006.1"/>
</dbReference>
<dbReference type="Proteomes" id="UP000214596">
    <property type="component" value="Unassembled WGS sequence"/>
</dbReference>
<comment type="caution">
    <text evidence="1">The sequence shown here is derived from an EMBL/GenBank/DDBJ whole genome shotgun (WGS) entry which is preliminary data.</text>
</comment>